<organism evidence="3 4">
    <name type="scientific">Klenkia terrae</name>
    <dbReference type="NCBI Taxonomy" id="1052259"/>
    <lineage>
        <taxon>Bacteria</taxon>
        <taxon>Bacillati</taxon>
        <taxon>Actinomycetota</taxon>
        <taxon>Actinomycetes</taxon>
        <taxon>Geodermatophilales</taxon>
        <taxon>Geodermatophilaceae</taxon>
        <taxon>Klenkia</taxon>
    </lineage>
</organism>
<sequence length="484" mass="50928">MTLTDGWALVDDCALRARQHQVLVDVDLLDFPGDAELDAVTRVAALMTGTSTATVNLLDTERQCQPSTVGFLGGDSARDLSICHRASRIGGVVMVHDCAEDARFSDLPWVDGRWASVRMYASAPLVVDGVPIGTLCVFDEQPGTLGQEQLDGLADLAHVVVALLERRRANRFSEAARTELARAHEELVAAQAFDRALLEALPLGIVVGGADHRVSRYNEVSRRWYGSEVGTSVAPAELPDACALYQPDGCTPMPADQTPLSRVFAEGRIADAEMVIHPAGSEPRTVSCSGTEVRGPGGEVLGAVVAMADITAQRALEEQLRTAALHDVLTGLPNRSLLVDRLAHALAAAGRSGEQVAVLYCDLDGFKAVNDGHGHAAGDEVLTQAARRLSHAVRPGDTVARIGGDEFVLVCAGMGTDGAADAIAARVAAAMAEPIRAAGVEHTVGISTGTALSGPDSTPETMLTAADEAMYRVKRARRGPSRRG</sequence>
<dbReference type="EMBL" id="JBAPLV010000016">
    <property type="protein sequence ID" value="MEI4279754.1"/>
    <property type="molecule type" value="Genomic_DNA"/>
</dbReference>
<reference evidence="3 4" key="1">
    <citation type="submission" date="2024-03" db="EMBL/GenBank/DDBJ databases">
        <title>Draft genome sequence of Klenkia terrae.</title>
        <authorList>
            <person name="Duangmal K."/>
            <person name="Chantavorakit T."/>
        </authorList>
    </citation>
    <scope>NUCLEOTIDE SEQUENCE [LARGE SCALE GENOMIC DNA]</scope>
    <source>
        <strain evidence="3 4">JCM 17786</strain>
    </source>
</reference>
<dbReference type="RefSeq" id="WP_225234035.1">
    <property type="nucleotide sequence ID" value="NZ_JBAPLV010000016.1"/>
</dbReference>
<dbReference type="InterPro" id="IPR000700">
    <property type="entry name" value="PAS-assoc_C"/>
</dbReference>
<evidence type="ECO:0000259" key="2">
    <source>
        <dbReference type="PROSITE" id="PS50887"/>
    </source>
</evidence>
<comment type="caution">
    <text evidence="3">The sequence shown here is derived from an EMBL/GenBank/DDBJ whole genome shotgun (WGS) entry which is preliminary data.</text>
</comment>
<dbReference type="PANTHER" id="PTHR44757:SF2">
    <property type="entry name" value="BIOFILM ARCHITECTURE MAINTENANCE PROTEIN MBAA"/>
    <property type="match status" value="1"/>
</dbReference>
<feature type="domain" description="PAC" evidence="1">
    <location>
        <begin position="270"/>
        <end position="322"/>
    </location>
</feature>
<proteinExistence type="predicted"/>
<dbReference type="Pfam" id="PF01590">
    <property type="entry name" value="GAF"/>
    <property type="match status" value="1"/>
</dbReference>
<dbReference type="PROSITE" id="PS50113">
    <property type="entry name" value="PAC"/>
    <property type="match status" value="1"/>
</dbReference>
<dbReference type="InterPro" id="IPR003018">
    <property type="entry name" value="GAF"/>
</dbReference>
<dbReference type="GO" id="GO:0052621">
    <property type="term" value="F:diguanylate cyclase activity"/>
    <property type="evidence" value="ECO:0007669"/>
    <property type="project" value="UniProtKB-EC"/>
</dbReference>
<dbReference type="InterPro" id="IPR043128">
    <property type="entry name" value="Rev_trsase/Diguanyl_cyclase"/>
</dbReference>
<dbReference type="InterPro" id="IPR029016">
    <property type="entry name" value="GAF-like_dom_sf"/>
</dbReference>
<dbReference type="Gene3D" id="3.30.450.40">
    <property type="match status" value="1"/>
</dbReference>
<dbReference type="PROSITE" id="PS50887">
    <property type="entry name" value="GGDEF"/>
    <property type="match status" value="1"/>
</dbReference>
<keyword evidence="4" id="KW-1185">Reference proteome</keyword>
<dbReference type="SMART" id="SM00065">
    <property type="entry name" value="GAF"/>
    <property type="match status" value="1"/>
</dbReference>
<dbReference type="EC" id="2.7.7.65" evidence="3"/>
<feature type="domain" description="GGDEF" evidence="2">
    <location>
        <begin position="354"/>
        <end position="484"/>
    </location>
</feature>
<accession>A0ABU8E801</accession>
<dbReference type="PANTHER" id="PTHR44757">
    <property type="entry name" value="DIGUANYLATE CYCLASE DGCP"/>
    <property type="match status" value="1"/>
</dbReference>
<dbReference type="SUPFAM" id="SSF55785">
    <property type="entry name" value="PYP-like sensor domain (PAS domain)"/>
    <property type="match status" value="1"/>
</dbReference>
<dbReference type="Proteomes" id="UP001373496">
    <property type="component" value="Unassembled WGS sequence"/>
</dbReference>
<evidence type="ECO:0000313" key="4">
    <source>
        <dbReference type="Proteomes" id="UP001373496"/>
    </source>
</evidence>
<dbReference type="NCBIfam" id="TIGR00254">
    <property type="entry name" value="GGDEF"/>
    <property type="match status" value="1"/>
</dbReference>
<dbReference type="InterPro" id="IPR035965">
    <property type="entry name" value="PAS-like_dom_sf"/>
</dbReference>
<gene>
    <name evidence="3" type="ORF">UXQ13_14890</name>
</gene>
<dbReference type="InterPro" id="IPR029787">
    <property type="entry name" value="Nucleotide_cyclase"/>
</dbReference>
<evidence type="ECO:0000259" key="1">
    <source>
        <dbReference type="PROSITE" id="PS50113"/>
    </source>
</evidence>
<protein>
    <submittedName>
        <fullName evidence="3">Diguanylate cyclase</fullName>
        <ecNumber evidence="3">2.7.7.65</ecNumber>
    </submittedName>
</protein>
<dbReference type="Pfam" id="PF00990">
    <property type="entry name" value="GGDEF"/>
    <property type="match status" value="1"/>
</dbReference>
<dbReference type="Gene3D" id="3.30.70.270">
    <property type="match status" value="1"/>
</dbReference>
<dbReference type="InterPro" id="IPR052155">
    <property type="entry name" value="Biofilm_reg_signaling"/>
</dbReference>
<keyword evidence="3" id="KW-0548">Nucleotidyltransferase</keyword>
<evidence type="ECO:0000313" key="3">
    <source>
        <dbReference type="EMBL" id="MEI4279754.1"/>
    </source>
</evidence>
<dbReference type="SUPFAM" id="SSF55073">
    <property type="entry name" value="Nucleotide cyclase"/>
    <property type="match status" value="1"/>
</dbReference>
<dbReference type="SMART" id="SM00267">
    <property type="entry name" value="GGDEF"/>
    <property type="match status" value="1"/>
</dbReference>
<name>A0ABU8E801_9ACTN</name>
<dbReference type="SUPFAM" id="SSF55781">
    <property type="entry name" value="GAF domain-like"/>
    <property type="match status" value="1"/>
</dbReference>
<dbReference type="Gene3D" id="3.30.450.20">
    <property type="entry name" value="PAS domain"/>
    <property type="match status" value="1"/>
</dbReference>
<dbReference type="InterPro" id="IPR000160">
    <property type="entry name" value="GGDEF_dom"/>
</dbReference>
<keyword evidence="3" id="KW-0808">Transferase</keyword>
<dbReference type="CDD" id="cd01949">
    <property type="entry name" value="GGDEF"/>
    <property type="match status" value="1"/>
</dbReference>
<dbReference type="Pfam" id="PF08448">
    <property type="entry name" value="PAS_4"/>
    <property type="match status" value="1"/>
</dbReference>
<dbReference type="InterPro" id="IPR013656">
    <property type="entry name" value="PAS_4"/>
</dbReference>